<dbReference type="EMBL" id="JAELUP010000061">
    <property type="protein sequence ID" value="MBJ6361866.1"/>
    <property type="molecule type" value="Genomic_DNA"/>
</dbReference>
<evidence type="ECO:0000313" key="13">
    <source>
        <dbReference type="Proteomes" id="UP000640274"/>
    </source>
</evidence>
<dbReference type="Pfam" id="PF14478">
    <property type="entry name" value="DUF4430"/>
    <property type="match status" value="1"/>
</dbReference>
<name>A0A934J6Y0_9BACL</name>
<dbReference type="AlphaFoldDB" id="A0A934J6Y0"/>
<dbReference type="InterPro" id="IPR027954">
    <property type="entry name" value="Transcobalamin-like_C"/>
</dbReference>
<comment type="similarity">
    <text evidence="2">Belongs to the protein prenyltransferase subunit beta family.</text>
</comment>
<dbReference type="Pfam" id="PF00395">
    <property type="entry name" value="SLH"/>
    <property type="match status" value="3"/>
</dbReference>
<dbReference type="Pfam" id="PF00432">
    <property type="entry name" value="Prenyltrans"/>
    <property type="match status" value="2"/>
</dbReference>
<evidence type="ECO:0000256" key="9">
    <source>
        <dbReference type="ARBA" id="ARBA00032766"/>
    </source>
</evidence>
<evidence type="ECO:0000256" key="5">
    <source>
        <dbReference type="ARBA" id="ARBA00022723"/>
    </source>
</evidence>
<proteinExistence type="inferred from homology"/>
<feature type="domain" description="SLH" evidence="11">
    <location>
        <begin position="1153"/>
        <end position="1211"/>
    </location>
</feature>
<dbReference type="PROSITE" id="PS51272">
    <property type="entry name" value="SLH"/>
    <property type="match status" value="3"/>
</dbReference>
<dbReference type="PANTHER" id="PTHR11774">
    <property type="entry name" value="GERANYLGERANYL TRANSFERASE TYPE BETA SUBUNIT"/>
    <property type="match status" value="1"/>
</dbReference>
<comment type="cofactor">
    <cofactor evidence="1">
        <name>Zn(2+)</name>
        <dbReference type="ChEBI" id="CHEBI:29105"/>
    </cofactor>
</comment>
<keyword evidence="3" id="KW-0637">Prenyltransferase</keyword>
<keyword evidence="4" id="KW-0808">Transferase</keyword>
<keyword evidence="13" id="KW-1185">Reference proteome</keyword>
<evidence type="ECO:0000256" key="6">
    <source>
        <dbReference type="ARBA" id="ARBA00022737"/>
    </source>
</evidence>
<evidence type="ECO:0000256" key="2">
    <source>
        <dbReference type="ARBA" id="ARBA00010497"/>
    </source>
</evidence>
<evidence type="ECO:0000256" key="4">
    <source>
        <dbReference type="ARBA" id="ARBA00022679"/>
    </source>
</evidence>
<keyword evidence="6" id="KW-0677">Repeat</keyword>
<organism evidence="12 13">
    <name type="scientific">Paenibacillus roseus</name>
    <dbReference type="NCBI Taxonomy" id="2798579"/>
    <lineage>
        <taxon>Bacteria</taxon>
        <taxon>Bacillati</taxon>
        <taxon>Bacillota</taxon>
        <taxon>Bacilli</taxon>
        <taxon>Bacillales</taxon>
        <taxon>Paenibacillaceae</taxon>
        <taxon>Paenibacillus</taxon>
    </lineage>
</organism>
<dbReference type="RefSeq" id="WP_199019419.1">
    <property type="nucleotide sequence ID" value="NZ_JAELUP010000061.1"/>
</dbReference>
<evidence type="ECO:0000256" key="10">
    <source>
        <dbReference type="SAM" id="MobiDB-lite"/>
    </source>
</evidence>
<dbReference type="SUPFAM" id="SSF48239">
    <property type="entry name" value="Terpenoid cyclases/Protein prenyltransferases"/>
    <property type="match status" value="2"/>
</dbReference>
<dbReference type="InterPro" id="IPR008930">
    <property type="entry name" value="Terpenoid_cyclase/PrenylTrfase"/>
</dbReference>
<reference evidence="12" key="1">
    <citation type="submission" date="2020-12" db="EMBL/GenBank/DDBJ databases">
        <authorList>
            <person name="Huq M.A."/>
        </authorList>
    </citation>
    <scope>NUCLEOTIDE SEQUENCE</scope>
    <source>
        <strain evidence="12">MAHUQ-46</strain>
    </source>
</reference>
<evidence type="ECO:0000259" key="11">
    <source>
        <dbReference type="PROSITE" id="PS51272"/>
    </source>
</evidence>
<feature type="domain" description="SLH" evidence="11">
    <location>
        <begin position="1089"/>
        <end position="1152"/>
    </location>
</feature>
<keyword evidence="7" id="KW-0862">Zinc</keyword>
<evidence type="ECO:0000256" key="3">
    <source>
        <dbReference type="ARBA" id="ARBA00022602"/>
    </source>
</evidence>
<dbReference type="InterPro" id="IPR001119">
    <property type="entry name" value="SLH_dom"/>
</dbReference>
<dbReference type="CDD" id="cd00688">
    <property type="entry name" value="ISOPREN_C2_like"/>
    <property type="match status" value="2"/>
</dbReference>
<comment type="caution">
    <text evidence="12">The sequence shown here is derived from an EMBL/GenBank/DDBJ whole genome shotgun (WGS) entry which is preliminary data.</text>
</comment>
<protein>
    <recommendedName>
        <fullName evidence="8">Geranylgeranyl transferase type II subunit beta</fullName>
    </recommendedName>
    <alternativeName>
        <fullName evidence="9">Type II protein geranyl-geranyltransferase subunit beta</fullName>
    </alternativeName>
</protein>
<dbReference type="Gene3D" id="1.50.10.20">
    <property type="match status" value="2"/>
</dbReference>
<dbReference type="InterPro" id="IPR045089">
    <property type="entry name" value="PGGT1B-like"/>
</dbReference>
<dbReference type="InterPro" id="IPR001330">
    <property type="entry name" value="Prenyltrans"/>
</dbReference>
<dbReference type="Gene3D" id="2.170.130.30">
    <property type="match status" value="1"/>
</dbReference>
<dbReference type="Proteomes" id="UP000640274">
    <property type="component" value="Unassembled WGS sequence"/>
</dbReference>
<feature type="compositionally biased region" description="Basic and acidic residues" evidence="10">
    <location>
        <begin position="16"/>
        <end position="26"/>
    </location>
</feature>
<feature type="domain" description="SLH" evidence="11">
    <location>
        <begin position="1027"/>
        <end position="1088"/>
    </location>
</feature>
<sequence>MEEKSEDAPVPLAADEAGKKEEDTRAKITDPQDIIEKVGKWILFDTNFGVYNSLNDWDAMALALGGLEVPRIYYPVVKDFVVVNKAITDKSTDIQRTLMGITAAGLNPENVGGFNLVEKIYNHPKMLSQDANAATYALIALDTRKFEVPENALWTRSKLIERLLTFQQEDGSFIIGTEGRTSSDPDTTAMAIQALASYQDRQEVKAAIERALNWLSSVQTRSGGFVSAMATNGEESSESSAQVVIALSALGIDSKTDPRFVKQGGSVWDALSSFIYVVEKNPDYIAFRHMHTHSVVNVMATHQGVLAAVAYKRFLDGKSRLYDMTDVVQIPEPAENRWPTTAEPEIIDFTQEQIDTGILIVVAQRTRNLIVTIPAENKYEVKVEPYGTTVPGLDVKYGDVSFYLPRTRIQLNGSKLLLPNVLPDSPEKLQRDINLQIAPAKIKEVKSAIRFGGKTSTSFEGHATITFNGQGDYQAGYYDENDQFHPIPLNKDASLAAYSYEEDGNLVVKINRFAAIVTYRPDNSGGNPSPGSGGSDPAVKLSIEKISINEGYIVEPVLVPLAEGDTAYSLMRRYALNRNISIRAIGSGSTLYVQGIDGLSEFDHGPYSGWMYSVNGVYPDHSADTKFLKDGDVLRWRYTKDLGKDIGGYDSIVSSNNREELQKKLAEVQALKEADYTASSWRELKRVIDLVENALKDNAYNDLELVKLLRELIDAQRNLVPAATLLENLNAFIQKSADWILKNTDFKTYDPFHDWDAIALVRSGKQVPDTYYRSLESYVKEVNGSFRKVTDYERTVMAVAAIGKDPAAIAGFDFLEKIYNNERLTAQGTNGAIYALIAFDAAGAKIPLGAKWNRERLIDWLLTQQNKDGGFPLSKDQDGESDVDVTAMSLQALAGYQHQDKVKQARDQALEWLSRQQLENGGMNAWGKENSESVSQVIIALSALGIPLDDKRFVKEKGNLHSNLIRFVNADGGIAHSVGGESNFMATHQGLLGLLAHKRFLQKEKALYDFSDIRKTGAQMEGKPDISKLFKDESNISPWAVDAVHKAAAAGFVQGTGASGQFMPEHEMTRAEFAAVLVRYLGLNIEEQTNSVYTDVMTDRWYAASIAAASKAGIVTGSGAGAFRPGESLTRQEMAVMLGRALGFADARQTSGKQPSDLQQVSPWAAPSVTYLYQAGLMTGENGAFSPAGHVTRELAVFILMQFYESDKQAA</sequence>
<evidence type="ECO:0000256" key="1">
    <source>
        <dbReference type="ARBA" id="ARBA00001947"/>
    </source>
</evidence>
<evidence type="ECO:0000256" key="7">
    <source>
        <dbReference type="ARBA" id="ARBA00022833"/>
    </source>
</evidence>
<keyword evidence="5" id="KW-0479">Metal-binding</keyword>
<dbReference type="PANTHER" id="PTHR11774:SF11">
    <property type="entry name" value="GERANYLGERANYL TRANSFERASE TYPE-2 SUBUNIT BETA"/>
    <property type="match status" value="1"/>
</dbReference>
<gene>
    <name evidence="12" type="ORF">JFN88_11390</name>
</gene>
<dbReference type="GO" id="GO:0046872">
    <property type="term" value="F:metal ion binding"/>
    <property type="evidence" value="ECO:0007669"/>
    <property type="project" value="UniProtKB-KW"/>
</dbReference>
<dbReference type="GO" id="GO:0008318">
    <property type="term" value="F:protein prenyltransferase activity"/>
    <property type="evidence" value="ECO:0007669"/>
    <property type="project" value="InterPro"/>
</dbReference>
<evidence type="ECO:0000256" key="8">
    <source>
        <dbReference type="ARBA" id="ARBA00030816"/>
    </source>
</evidence>
<accession>A0A934J6Y0</accession>
<evidence type="ECO:0000313" key="12">
    <source>
        <dbReference type="EMBL" id="MBJ6361866.1"/>
    </source>
</evidence>
<feature type="region of interest" description="Disordered" evidence="10">
    <location>
        <begin position="1"/>
        <end position="26"/>
    </location>
</feature>